<dbReference type="AlphaFoldDB" id="A0AA40E5W2"/>
<evidence type="ECO:0000313" key="1">
    <source>
        <dbReference type="EMBL" id="KAK0725091.1"/>
    </source>
</evidence>
<dbReference type="InterPro" id="IPR055530">
    <property type="entry name" value="DUF7104"/>
</dbReference>
<dbReference type="Pfam" id="PF23397">
    <property type="entry name" value="DUF7104"/>
    <property type="match status" value="4"/>
</dbReference>
<dbReference type="Proteomes" id="UP001172102">
    <property type="component" value="Unassembled WGS sequence"/>
</dbReference>
<keyword evidence="2" id="KW-1185">Reference proteome</keyword>
<comment type="caution">
    <text evidence="1">The sequence shown here is derived from an EMBL/GenBank/DDBJ whole genome shotgun (WGS) entry which is preliminary data.</text>
</comment>
<organism evidence="1 2">
    <name type="scientific">Lasiosphaeris hirsuta</name>
    <dbReference type="NCBI Taxonomy" id="260670"/>
    <lineage>
        <taxon>Eukaryota</taxon>
        <taxon>Fungi</taxon>
        <taxon>Dikarya</taxon>
        <taxon>Ascomycota</taxon>
        <taxon>Pezizomycotina</taxon>
        <taxon>Sordariomycetes</taxon>
        <taxon>Sordariomycetidae</taxon>
        <taxon>Sordariales</taxon>
        <taxon>Lasiosphaeriaceae</taxon>
        <taxon>Lasiosphaeris</taxon>
    </lineage>
</organism>
<accession>A0AA40E5W2</accession>
<reference evidence="1" key="1">
    <citation type="submission" date="2023-06" db="EMBL/GenBank/DDBJ databases">
        <title>Genome-scale phylogeny and comparative genomics of the fungal order Sordariales.</title>
        <authorList>
            <consortium name="Lawrence Berkeley National Laboratory"/>
            <person name="Hensen N."/>
            <person name="Bonometti L."/>
            <person name="Westerberg I."/>
            <person name="Brannstrom I.O."/>
            <person name="Guillou S."/>
            <person name="Cros-Aarteil S."/>
            <person name="Calhoun S."/>
            <person name="Haridas S."/>
            <person name="Kuo A."/>
            <person name="Mondo S."/>
            <person name="Pangilinan J."/>
            <person name="Riley R."/>
            <person name="Labutti K."/>
            <person name="Andreopoulos B."/>
            <person name="Lipzen A."/>
            <person name="Chen C."/>
            <person name="Yanf M."/>
            <person name="Daum C."/>
            <person name="Ng V."/>
            <person name="Clum A."/>
            <person name="Steindorff A."/>
            <person name="Ohm R."/>
            <person name="Martin F."/>
            <person name="Silar P."/>
            <person name="Natvig D."/>
            <person name="Lalanne C."/>
            <person name="Gautier V."/>
            <person name="Ament-Velasquez S.L."/>
            <person name="Kruys A."/>
            <person name="Hutchinson M.I."/>
            <person name="Powell A.J."/>
            <person name="Barry K."/>
            <person name="Miller A.N."/>
            <person name="Grigoriev I.V."/>
            <person name="Debuchy R."/>
            <person name="Gladieux P."/>
            <person name="Thoren M.H."/>
            <person name="Johannesson H."/>
        </authorList>
    </citation>
    <scope>NUCLEOTIDE SEQUENCE</scope>
    <source>
        <strain evidence="1">SMH4607-1</strain>
    </source>
</reference>
<dbReference type="InterPro" id="IPR011990">
    <property type="entry name" value="TPR-like_helical_dom_sf"/>
</dbReference>
<dbReference type="EMBL" id="JAUKUA010000002">
    <property type="protein sequence ID" value="KAK0725091.1"/>
    <property type="molecule type" value="Genomic_DNA"/>
</dbReference>
<gene>
    <name evidence="1" type="ORF">B0H67DRAFT_569557</name>
</gene>
<proteinExistence type="predicted"/>
<protein>
    <submittedName>
        <fullName evidence="1">Uncharacterized protein</fullName>
    </submittedName>
</protein>
<name>A0AA40E5W2_9PEZI</name>
<sequence>MTRLCNAALALEYLGEYRAASRNFRAVAQSLEMMDAGEEITSSWDEAVRSLRQFTEGRLGGPFVHISTTAATTMDVEQDTALPSGRKMSEIFLATVIDMREQIADRLVDFVGIVVNGAKKTMMQEVVKMVTQVKGPYHPDTLRARETLAATTMVLETSTTGPESWHRIIEDRMRVQGVDHPEVASCFDRLVSHANSKRIPPGEEQRAWFRAVKMLIGREEITKGGIADVAEHQTGTLMRLFLELEDEERQVGLTGAIVEAAAGNRLFGKEVMQAILDLRGNGVGITERVVERAARNSQSGEGVLKLLLLERSGNSAGTTGVPITEDTLQAVTQYGFSVRSVLVPLLEQVRDEALISERVLVAALNSHDSEKAALRLLLERLPDGFRATEGLLKAAARSGEKALDVLLAKLGMKNANITEDVVIAAAESWRDRGPESSSMAVLLSRACQEGVKVRITERAVQAATEAGNWELLGFILGRRNRGALITNGLTDQIEKIVDTELSHRLRWDLPDL</sequence>
<dbReference type="Gene3D" id="1.25.40.10">
    <property type="entry name" value="Tetratricopeptide repeat domain"/>
    <property type="match status" value="1"/>
</dbReference>
<evidence type="ECO:0000313" key="2">
    <source>
        <dbReference type="Proteomes" id="UP001172102"/>
    </source>
</evidence>